<dbReference type="Pfam" id="PF00672">
    <property type="entry name" value="HAMP"/>
    <property type="match status" value="1"/>
</dbReference>
<gene>
    <name evidence="3" type="ORF">GNE07_25775</name>
</gene>
<evidence type="ECO:0000256" key="1">
    <source>
        <dbReference type="ARBA" id="ARBA00022500"/>
    </source>
</evidence>
<dbReference type="PROSITE" id="PS50111">
    <property type="entry name" value="CHEMOTAXIS_TRANSDUC_2"/>
    <property type="match status" value="1"/>
</dbReference>
<dbReference type="InterPro" id="IPR051310">
    <property type="entry name" value="MCP_chemotaxis"/>
</dbReference>
<dbReference type="AlphaFoldDB" id="A0A174WYK1"/>
<name>A0A174WYK1_9FIRM</name>
<evidence type="ECO:0000256" key="2">
    <source>
        <dbReference type="ARBA" id="ARBA00029447"/>
    </source>
</evidence>
<dbReference type="OrthoDB" id="9814363at2"/>
<accession>A0A174WYK1</accession>
<dbReference type="PANTHER" id="PTHR43531:SF11">
    <property type="entry name" value="METHYL-ACCEPTING CHEMOTAXIS PROTEIN 3"/>
    <property type="match status" value="1"/>
</dbReference>
<dbReference type="Gene3D" id="1.10.287.950">
    <property type="entry name" value="Methyl-accepting chemotaxis protein"/>
    <property type="match status" value="1"/>
</dbReference>
<dbReference type="CDD" id="cd11386">
    <property type="entry name" value="MCP_signal"/>
    <property type="match status" value="1"/>
</dbReference>
<proteinExistence type="inferred from homology"/>
<sequence>MLKNIKIRTRMLLSYAVIILLGLSASVAALIMMDRISGNLTVFYDNNYAVTVKAWTAKREMQYARADILKGILETDDDDMQTALDQASAALANMRAAFPVIRERFKGDMALMDEVDSILVKAIVYRDQVFDLVEAKKNEEAFALMKASYIPLLDQISDTLDKISGQAERNAKEKVDQGKQLQRIFMLVVIGIIVLNIILAALLALHISNGIRRPVEEIRTAAEKLASGNLDVSIDYYAEDELGNLSDSIRSLIHIFQGIIGDMGYGLAALGSGDFTVDSKAEELYVGDFQKLKASMDEIIEKLSLMMVKISQSSDQIFAGSSQVSSGAQAVAGGATEQASAVEELAGSINEISAQVSENAQNARHGSELAETAGIKMIESNREMQELISAMGDISDKSGKIEKVLNIIEDIAFQTKILALNAAVEAAHAGKNGKGFAVVANEVRNLAQKSAEASKNTAALIAETIQAVNLGTKLADETANMLAEVVESVKQAVFAVDKISEASSEQAVSIAKVTQSVNQISDVVQNNSATAEESAAASEELSVQAHILSSLVSQFKLK</sequence>
<dbReference type="SUPFAM" id="SSF58104">
    <property type="entry name" value="Methyl-accepting chemotaxis protein (MCP) signaling domain"/>
    <property type="match status" value="1"/>
</dbReference>
<dbReference type="RefSeq" id="WP_006776542.1">
    <property type="nucleotide sequence ID" value="NZ_CAJKZF010000006.1"/>
</dbReference>
<dbReference type="GO" id="GO:0004888">
    <property type="term" value="F:transmembrane signaling receptor activity"/>
    <property type="evidence" value="ECO:0007669"/>
    <property type="project" value="InterPro"/>
</dbReference>
<dbReference type="CDD" id="cd06225">
    <property type="entry name" value="HAMP"/>
    <property type="match status" value="1"/>
</dbReference>
<evidence type="ECO:0000313" key="3">
    <source>
        <dbReference type="EMBL" id="MUB66433.1"/>
    </source>
</evidence>
<protein>
    <submittedName>
        <fullName evidence="3">HAMP domain-containing protein</fullName>
    </submittedName>
</protein>
<dbReference type="Pfam" id="PF00015">
    <property type="entry name" value="MCPsignal"/>
    <property type="match status" value="1"/>
</dbReference>
<dbReference type="Gene3D" id="6.10.340.10">
    <property type="match status" value="1"/>
</dbReference>
<dbReference type="GO" id="GO:0005886">
    <property type="term" value="C:plasma membrane"/>
    <property type="evidence" value="ECO:0007669"/>
    <property type="project" value="TreeGrafter"/>
</dbReference>
<comment type="similarity">
    <text evidence="2">Belongs to the methyl-accepting chemotaxis (MCP) protein family.</text>
</comment>
<dbReference type="SMART" id="SM00283">
    <property type="entry name" value="MA"/>
    <property type="match status" value="1"/>
</dbReference>
<dbReference type="InterPro" id="IPR024478">
    <property type="entry name" value="HlyB_4HB_MCP"/>
</dbReference>
<dbReference type="GeneID" id="93150159"/>
<dbReference type="PRINTS" id="PR00260">
    <property type="entry name" value="CHEMTRNSDUCR"/>
</dbReference>
<dbReference type="InterPro" id="IPR003660">
    <property type="entry name" value="HAMP_dom"/>
</dbReference>
<reference evidence="3 4" key="1">
    <citation type="submission" date="2019-09" db="EMBL/GenBank/DDBJ databases">
        <title>Draft genome sequencing of Hungatella hathewayi 123Y-2.</title>
        <authorList>
            <person name="Lv Q."/>
            <person name="Li S."/>
        </authorList>
    </citation>
    <scope>NUCLEOTIDE SEQUENCE [LARGE SCALE GENOMIC DNA]</scope>
    <source>
        <strain evidence="3 4">123Y-2</strain>
    </source>
</reference>
<dbReference type="GO" id="GO:0007165">
    <property type="term" value="P:signal transduction"/>
    <property type="evidence" value="ECO:0007669"/>
    <property type="project" value="InterPro"/>
</dbReference>
<keyword evidence="1" id="KW-0145">Chemotaxis</keyword>
<organism evidence="3 4">
    <name type="scientific">Hungatella hathewayi</name>
    <dbReference type="NCBI Taxonomy" id="154046"/>
    <lineage>
        <taxon>Bacteria</taxon>
        <taxon>Bacillati</taxon>
        <taxon>Bacillota</taxon>
        <taxon>Clostridia</taxon>
        <taxon>Lachnospirales</taxon>
        <taxon>Lachnospiraceae</taxon>
        <taxon>Hungatella</taxon>
    </lineage>
</organism>
<dbReference type="Pfam" id="PF12729">
    <property type="entry name" value="4HB_MCP_1"/>
    <property type="match status" value="1"/>
</dbReference>
<evidence type="ECO:0000313" key="4">
    <source>
        <dbReference type="Proteomes" id="UP000434223"/>
    </source>
</evidence>
<comment type="caution">
    <text evidence="3">The sequence shown here is derived from an EMBL/GenBank/DDBJ whole genome shotgun (WGS) entry which is preliminary data.</text>
</comment>
<dbReference type="Proteomes" id="UP000434223">
    <property type="component" value="Unassembled WGS sequence"/>
</dbReference>
<dbReference type="PANTHER" id="PTHR43531">
    <property type="entry name" value="PROTEIN ICFG"/>
    <property type="match status" value="1"/>
</dbReference>
<dbReference type="InterPro" id="IPR004090">
    <property type="entry name" value="Chemotax_Me-accpt_rcpt"/>
</dbReference>
<dbReference type="GO" id="GO:0006935">
    <property type="term" value="P:chemotaxis"/>
    <property type="evidence" value="ECO:0007669"/>
    <property type="project" value="UniProtKB-KW"/>
</dbReference>
<dbReference type="SMART" id="SM00304">
    <property type="entry name" value="HAMP"/>
    <property type="match status" value="1"/>
</dbReference>
<dbReference type="PROSITE" id="PS50885">
    <property type="entry name" value="HAMP"/>
    <property type="match status" value="1"/>
</dbReference>
<dbReference type="InterPro" id="IPR004089">
    <property type="entry name" value="MCPsignal_dom"/>
</dbReference>
<dbReference type="EMBL" id="WNME01000026">
    <property type="protein sequence ID" value="MUB66433.1"/>
    <property type="molecule type" value="Genomic_DNA"/>
</dbReference>